<evidence type="ECO:0008006" key="4">
    <source>
        <dbReference type="Google" id="ProtNLM"/>
    </source>
</evidence>
<keyword evidence="1" id="KW-0732">Signal</keyword>
<gene>
    <name evidence="2" type="ORF">F3F73_19100</name>
</gene>
<dbReference type="AlphaFoldDB" id="A0A7J4XE82"/>
<accession>A0A7J4XE82</accession>
<dbReference type="Proteomes" id="UP000422221">
    <property type="component" value="Unassembled WGS sequence"/>
</dbReference>
<organism evidence="2 3">
    <name type="scientific">Bacteroides salyersiae</name>
    <dbReference type="NCBI Taxonomy" id="291644"/>
    <lineage>
        <taxon>Bacteria</taxon>
        <taxon>Pseudomonadati</taxon>
        <taxon>Bacteroidota</taxon>
        <taxon>Bacteroidia</taxon>
        <taxon>Bacteroidales</taxon>
        <taxon>Bacteroidaceae</taxon>
        <taxon>Bacteroides</taxon>
    </lineage>
</organism>
<feature type="chain" id="PRO_5029501475" description="Lipocalin family protein" evidence="1">
    <location>
        <begin position="21"/>
        <end position="174"/>
    </location>
</feature>
<dbReference type="PROSITE" id="PS51257">
    <property type="entry name" value="PROKAR_LIPOPROTEIN"/>
    <property type="match status" value="1"/>
</dbReference>
<sequence length="174" mass="20253">MNKYLLGLVFLLFIFSSCSKDEDLASGLSGYWKQVAAYDNGELCSTDKEENLSILFEANGVYRMFDPCLEKEHAGTWLVTDKDWLNMSMDKIAGKNSSDNSYRYTQVLVRFTITHLEGNEMELRIKTFLGERKKTVMFSQMEQDPTPATPEEAMELDKKNKELHTYTYQFRRIH</sequence>
<evidence type="ECO:0000313" key="2">
    <source>
        <dbReference type="EMBL" id="KAA3759541.1"/>
    </source>
</evidence>
<proteinExistence type="predicted"/>
<evidence type="ECO:0000256" key="1">
    <source>
        <dbReference type="SAM" id="SignalP"/>
    </source>
</evidence>
<reference evidence="2 3" key="1">
    <citation type="journal article" date="2019" name="Nat. Med.">
        <title>A library of human gut bacterial isolates paired with longitudinal multiomics data enables mechanistic microbiome research.</title>
        <authorList>
            <person name="Poyet M."/>
            <person name="Groussin M."/>
            <person name="Gibbons S.M."/>
            <person name="Avila-Pacheco J."/>
            <person name="Jiang X."/>
            <person name="Kearney S.M."/>
            <person name="Perrotta A.R."/>
            <person name="Berdy B."/>
            <person name="Zhao S."/>
            <person name="Lieberman T.D."/>
            <person name="Swanson P.K."/>
            <person name="Smith M."/>
            <person name="Roesemann S."/>
            <person name="Alexander J.E."/>
            <person name="Rich S.A."/>
            <person name="Livny J."/>
            <person name="Vlamakis H."/>
            <person name="Clish C."/>
            <person name="Bullock K."/>
            <person name="Deik A."/>
            <person name="Scott J."/>
            <person name="Pierce K.A."/>
            <person name="Xavier R.J."/>
            <person name="Alm E.J."/>
        </authorList>
    </citation>
    <scope>NUCLEOTIDE SEQUENCE [LARGE SCALE GENOMIC DNA]</scope>
    <source>
        <strain evidence="2 3">BIOML-A10</strain>
    </source>
</reference>
<dbReference type="EMBL" id="VWMK01000022">
    <property type="protein sequence ID" value="KAA3759541.1"/>
    <property type="molecule type" value="Genomic_DNA"/>
</dbReference>
<name>A0A7J4XE82_9BACE</name>
<dbReference type="RefSeq" id="WP_007479662.1">
    <property type="nucleotide sequence ID" value="NZ_CP072243.1"/>
</dbReference>
<evidence type="ECO:0000313" key="3">
    <source>
        <dbReference type="Proteomes" id="UP000422221"/>
    </source>
</evidence>
<protein>
    <recommendedName>
        <fullName evidence="4">Lipocalin family protein</fullName>
    </recommendedName>
</protein>
<feature type="signal peptide" evidence="1">
    <location>
        <begin position="1"/>
        <end position="20"/>
    </location>
</feature>
<comment type="caution">
    <text evidence="2">The sequence shown here is derived from an EMBL/GenBank/DDBJ whole genome shotgun (WGS) entry which is preliminary data.</text>
</comment>